<comment type="caution">
    <text evidence="1">The sequence shown here is derived from an EMBL/GenBank/DDBJ whole genome shotgun (WGS) entry which is preliminary data.</text>
</comment>
<dbReference type="Proteomes" id="UP001470230">
    <property type="component" value="Unassembled WGS sequence"/>
</dbReference>
<keyword evidence="2" id="KW-1185">Reference proteome</keyword>
<dbReference type="EMBL" id="JAPFFF010000024">
    <property type="protein sequence ID" value="KAK8850067.1"/>
    <property type="molecule type" value="Genomic_DNA"/>
</dbReference>
<accession>A0ABR2HMY2</accession>
<evidence type="ECO:0000313" key="1">
    <source>
        <dbReference type="EMBL" id="KAK8850067.1"/>
    </source>
</evidence>
<evidence type="ECO:0000313" key="2">
    <source>
        <dbReference type="Proteomes" id="UP001470230"/>
    </source>
</evidence>
<reference evidence="1 2" key="1">
    <citation type="submission" date="2024-04" db="EMBL/GenBank/DDBJ databases">
        <title>Tritrichomonas musculus Genome.</title>
        <authorList>
            <person name="Alves-Ferreira E."/>
            <person name="Grigg M."/>
            <person name="Lorenzi H."/>
            <person name="Galac M."/>
        </authorList>
    </citation>
    <scope>NUCLEOTIDE SEQUENCE [LARGE SCALE GENOMIC DNA]</scope>
    <source>
        <strain evidence="1 2">EAF2021</strain>
    </source>
</reference>
<protein>
    <submittedName>
        <fullName evidence="1">Uncharacterized protein</fullName>
    </submittedName>
</protein>
<sequence>MNAPKFPLRVSANNLSRTQSLYSSNKAEASKRTSWFGGIFQRKGSQASVTKDNTSAVKNQSALQRRNSVTNWTGFNGGKGSFSVGTRTNSLYLKGTSTQNTGVGRKPDLAAAEVSQSQKYLQDMKAYSGELRELVRLAPNIIQQDKDLEGKVRKEIAERNPNKPLSQLPLEDVVSLLGVDLNNPPKGMEQAAEEFKKNLDMKPDELPIDIRDQIAANR</sequence>
<gene>
    <name evidence="1" type="ORF">M9Y10_018178</name>
</gene>
<name>A0ABR2HMY2_9EUKA</name>
<organism evidence="1 2">
    <name type="scientific">Tritrichomonas musculus</name>
    <dbReference type="NCBI Taxonomy" id="1915356"/>
    <lineage>
        <taxon>Eukaryota</taxon>
        <taxon>Metamonada</taxon>
        <taxon>Parabasalia</taxon>
        <taxon>Tritrichomonadida</taxon>
        <taxon>Tritrichomonadidae</taxon>
        <taxon>Tritrichomonas</taxon>
    </lineage>
</organism>
<proteinExistence type="predicted"/>